<keyword evidence="2" id="KW-1185">Reference proteome</keyword>
<sequence>MRLGRTEDLLLEGGGLRRSKQRSAFGGADKSCAVVRIAGEMVLVVQIRGASWLMHWLEDFEGCWAQEEVAHRNQAAIE</sequence>
<protein>
    <submittedName>
        <fullName evidence="1">Uncharacterized protein</fullName>
    </submittedName>
</protein>
<evidence type="ECO:0000313" key="2">
    <source>
        <dbReference type="Proteomes" id="UP001056120"/>
    </source>
</evidence>
<organism evidence="1 2">
    <name type="scientific">Smallanthus sonchifolius</name>
    <dbReference type="NCBI Taxonomy" id="185202"/>
    <lineage>
        <taxon>Eukaryota</taxon>
        <taxon>Viridiplantae</taxon>
        <taxon>Streptophyta</taxon>
        <taxon>Embryophyta</taxon>
        <taxon>Tracheophyta</taxon>
        <taxon>Spermatophyta</taxon>
        <taxon>Magnoliopsida</taxon>
        <taxon>eudicotyledons</taxon>
        <taxon>Gunneridae</taxon>
        <taxon>Pentapetalae</taxon>
        <taxon>asterids</taxon>
        <taxon>campanulids</taxon>
        <taxon>Asterales</taxon>
        <taxon>Asteraceae</taxon>
        <taxon>Asteroideae</taxon>
        <taxon>Heliantheae alliance</taxon>
        <taxon>Millerieae</taxon>
        <taxon>Smallanthus</taxon>
    </lineage>
</organism>
<reference evidence="2" key="1">
    <citation type="journal article" date="2022" name="Mol. Ecol. Resour.">
        <title>The genomes of chicory, endive, great burdock and yacon provide insights into Asteraceae palaeo-polyploidization history and plant inulin production.</title>
        <authorList>
            <person name="Fan W."/>
            <person name="Wang S."/>
            <person name="Wang H."/>
            <person name="Wang A."/>
            <person name="Jiang F."/>
            <person name="Liu H."/>
            <person name="Zhao H."/>
            <person name="Xu D."/>
            <person name="Zhang Y."/>
        </authorList>
    </citation>
    <scope>NUCLEOTIDE SEQUENCE [LARGE SCALE GENOMIC DNA]</scope>
    <source>
        <strain evidence="2">cv. Yunnan</strain>
    </source>
</reference>
<comment type="caution">
    <text evidence="1">The sequence shown here is derived from an EMBL/GenBank/DDBJ whole genome shotgun (WGS) entry which is preliminary data.</text>
</comment>
<dbReference type="Proteomes" id="UP001056120">
    <property type="component" value="Linkage Group LG03"/>
</dbReference>
<reference evidence="1 2" key="2">
    <citation type="journal article" date="2022" name="Mol. Ecol. Resour.">
        <title>The genomes of chicory, endive, great burdock and yacon provide insights into Asteraceae paleo-polyploidization history and plant inulin production.</title>
        <authorList>
            <person name="Fan W."/>
            <person name="Wang S."/>
            <person name="Wang H."/>
            <person name="Wang A."/>
            <person name="Jiang F."/>
            <person name="Liu H."/>
            <person name="Zhao H."/>
            <person name="Xu D."/>
            <person name="Zhang Y."/>
        </authorList>
    </citation>
    <scope>NUCLEOTIDE SEQUENCE [LARGE SCALE GENOMIC DNA]</scope>
    <source>
        <strain evidence="2">cv. Yunnan</strain>
        <tissue evidence="1">Leaves</tissue>
    </source>
</reference>
<dbReference type="EMBL" id="CM042020">
    <property type="protein sequence ID" value="KAI3822195.1"/>
    <property type="molecule type" value="Genomic_DNA"/>
</dbReference>
<proteinExistence type="predicted"/>
<name>A0ACB9JQ98_9ASTR</name>
<evidence type="ECO:0000313" key="1">
    <source>
        <dbReference type="EMBL" id="KAI3822195.1"/>
    </source>
</evidence>
<accession>A0ACB9JQ98</accession>
<gene>
    <name evidence="1" type="ORF">L1987_09780</name>
</gene>